<gene>
    <name evidence="1" type="ORF">QFC20_005270</name>
</gene>
<keyword evidence="2" id="KW-1185">Reference proteome</keyword>
<protein>
    <submittedName>
        <fullName evidence="1">Uncharacterized protein</fullName>
    </submittedName>
</protein>
<organism evidence="1 2">
    <name type="scientific">Naganishia adeliensis</name>
    <dbReference type="NCBI Taxonomy" id="92952"/>
    <lineage>
        <taxon>Eukaryota</taxon>
        <taxon>Fungi</taxon>
        <taxon>Dikarya</taxon>
        <taxon>Basidiomycota</taxon>
        <taxon>Agaricomycotina</taxon>
        <taxon>Tremellomycetes</taxon>
        <taxon>Filobasidiales</taxon>
        <taxon>Filobasidiaceae</taxon>
        <taxon>Naganishia</taxon>
    </lineage>
</organism>
<comment type="caution">
    <text evidence="1">The sequence shown here is derived from an EMBL/GenBank/DDBJ whole genome shotgun (WGS) entry which is preliminary data.</text>
</comment>
<accession>A0ACC2VQK1</accession>
<proteinExistence type="predicted"/>
<dbReference type="Proteomes" id="UP001230649">
    <property type="component" value="Unassembled WGS sequence"/>
</dbReference>
<evidence type="ECO:0000313" key="1">
    <source>
        <dbReference type="EMBL" id="KAJ9101388.1"/>
    </source>
</evidence>
<reference evidence="1" key="1">
    <citation type="submission" date="2023-04" db="EMBL/GenBank/DDBJ databases">
        <title>Draft Genome sequencing of Naganishia species isolated from polar environments using Oxford Nanopore Technology.</title>
        <authorList>
            <person name="Leo P."/>
            <person name="Venkateswaran K."/>
        </authorList>
    </citation>
    <scope>NUCLEOTIDE SEQUENCE</scope>
    <source>
        <strain evidence="1">MNA-CCFEE 5262</strain>
    </source>
</reference>
<name>A0ACC2VQK1_9TREE</name>
<sequence>MAEAVFADRASKKPHLARRIKVDSCGTAAYHVGEEPDERTVATCEKHGVPIDSRARALSPADFQNFTHILAMDTNNLRNILAIRPKHSPAKVYIFSMFSHDASIAHSDPPKSIIDPYYGGLNGFETCYQQCVDFSDGFLEMLEDGRLDEFEEVAEETEKVARSGHRKGKKAGFSEAIAFYHAKLHTIWSFPNQVKAIRRQGQGDLIDHISSISVSVSSPSSAWTRHKQLNHGDIHYRVSADIGNGADTIHINYDAVEYDYFTVRSPSTSTLGIKILFVAASTIAQESTSTAGGGTSRSGEKAHPLSVSSSTGSHSGGSNSDDEGETKARGEDDAGHERNQERAKKSARTVSVSSAASGASTTASTTDTNVSASSQVKALSQEEKDETVRVIVDLLGEEKEEQVKTVLKDKLGAIGQDDAWMDQICLDIMHKHRDDMEHIPYQSHLSARPAKASPIITNALPHRPFTPTRVPSFRSRTPLGRSQSPAPPLPGSGIIGQPSPSATPTHSAPGTPTFAHAALANPLAQLTAERLLAGGLGSGSSASALLAAGSAGGSPKSAHASPATSPKVMNAKANLFAPTSSAPGGSSAPGLLGNKPHIALPSPFNTAGGDPWAQFGRLASPAGTPPAMSRQSSNLALAAPLTAANMFAHHASLNQNVNENAFNNDQPNQPRSEINGNGMQIPRHEMDDAGVDDIFSTSAMDRHSQFLPHHDDDEDDDEFSPFGRKPVGGFRSPHPPGLGYDDHAPGSGAGSLSTSPATKLQVSAKAFDPTKLGVPGAGGNMDPNAPGFMPSPGMTTPNGTRMGGAGAYFGGEGYSEGYGTPGSEGVPGGHGEEGGYLGDGMTPLDVLQSVFTSLPPGELEDALVKSGYEFEGAMALLIAQNGGTRSANSGTSTPTGLRPDMHRGFGRGAGGRDANYFYQGGRGNAPFGGGTGHLSPRFALGGSGTRSPGGGLKMCRYYLAGECRRADCRFRFIHALPNVDPNQLSNQLSRLELQNDGTARSRTPPVDEFPDLNFPQGRGRGAPFDPSRNRFANAVKRPLPPPGQQHTMITGGRFAASTGPRSRFGPGGPPFGALRGPPAAPMPRPSPRIKLRPPTLLPTLPTGAALNELYLDARQGAIRLGQARNACLARAADAWRRGDGAAAKRFSREANVLNERMSAEGAEAAGNLVRQRRAQAQEAIQNRGDWSDDPGDRAIKGKECANGLGVIMGIASASSLGPEGNTLSPEERTEVLLDLHMLHANEGTDVLEDFLLALERDSFLGLAYIIVGEDRHTGTQDPGRGASRFRLATAVKQFLARYNYPWSEGGGLEEKKRKEKNVKEANHNPIKAKQIKSKKAPRLSPLVYAAM</sequence>
<evidence type="ECO:0000313" key="2">
    <source>
        <dbReference type="Proteomes" id="UP001230649"/>
    </source>
</evidence>
<dbReference type="EMBL" id="JASBWS010000070">
    <property type="protein sequence ID" value="KAJ9101388.1"/>
    <property type="molecule type" value="Genomic_DNA"/>
</dbReference>